<feature type="transmembrane region" description="Helical" evidence="6">
    <location>
        <begin position="297"/>
        <end position="321"/>
    </location>
</feature>
<feature type="transmembrane region" description="Helical" evidence="6">
    <location>
        <begin position="7"/>
        <end position="28"/>
    </location>
</feature>
<evidence type="ECO:0000256" key="6">
    <source>
        <dbReference type="SAM" id="Phobius"/>
    </source>
</evidence>
<dbReference type="Pfam" id="PF01943">
    <property type="entry name" value="Polysacc_synt"/>
    <property type="match status" value="1"/>
</dbReference>
<reference evidence="7 8" key="1">
    <citation type="submission" date="2024-06" db="EMBL/GenBank/DDBJ databases">
        <authorList>
            <person name="Woo H."/>
        </authorList>
    </citation>
    <scope>NUCLEOTIDE SEQUENCE [LARGE SCALE GENOMIC DNA]</scope>
    <source>
        <strain evidence="7 8">S2-g</strain>
    </source>
</reference>
<gene>
    <name evidence="7" type="ORF">ABQJ56_08400</name>
</gene>
<evidence type="ECO:0000256" key="1">
    <source>
        <dbReference type="ARBA" id="ARBA00004651"/>
    </source>
</evidence>
<keyword evidence="8" id="KW-1185">Reference proteome</keyword>
<keyword evidence="2" id="KW-1003">Cell membrane</keyword>
<evidence type="ECO:0000256" key="2">
    <source>
        <dbReference type="ARBA" id="ARBA00022475"/>
    </source>
</evidence>
<feature type="transmembrane region" description="Helical" evidence="6">
    <location>
        <begin position="399"/>
        <end position="417"/>
    </location>
</feature>
<feature type="transmembrane region" description="Helical" evidence="6">
    <location>
        <begin position="183"/>
        <end position="201"/>
    </location>
</feature>
<organism evidence="7 8">
    <name type="scientific">Rhodanobacter geophilus</name>
    <dbReference type="NCBI Taxonomy" id="3162488"/>
    <lineage>
        <taxon>Bacteria</taxon>
        <taxon>Pseudomonadati</taxon>
        <taxon>Pseudomonadota</taxon>
        <taxon>Gammaproteobacteria</taxon>
        <taxon>Lysobacterales</taxon>
        <taxon>Rhodanobacteraceae</taxon>
        <taxon>Rhodanobacter</taxon>
    </lineage>
</organism>
<dbReference type="PANTHER" id="PTHR30250">
    <property type="entry name" value="PST FAMILY PREDICTED COLANIC ACID TRANSPORTER"/>
    <property type="match status" value="1"/>
</dbReference>
<dbReference type="PANTHER" id="PTHR30250:SF26">
    <property type="entry name" value="PSMA PROTEIN"/>
    <property type="match status" value="1"/>
</dbReference>
<feature type="transmembrane region" description="Helical" evidence="6">
    <location>
        <begin position="83"/>
        <end position="108"/>
    </location>
</feature>
<proteinExistence type="predicted"/>
<feature type="transmembrane region" description="Helical" evidence="6">
    <location>
        <begin position="457"/>
        <end position="479"/>
    </location>
</feature>
<evidence type="ECO:0000256" key="4">
    <source>
        <dbReference type="ARBA" id="ARBA00022989"/>
    </source>
</evidence>
<feature type="transmembrane region" description="Helical" evidence="6">
    <location>
        <begin position="258"/>
        <end position="276"/>
    </location>
</feature>
<keyword evidence="5 6" id="KW-0472">Membrane</keyword>
<protein>
    <submittedName>
        <fullName evidence="7">Lipopolysaccharide biosynthesis protein</fullName>
    </submittedName>
</protein>
<evidence type="ECO:0000313" key="8">
    <source>
        <dbReference type="Proteomes" id="UP001556170"/>
    </source>
</evidence>
<dbReference type="InterPro" id="IPR002797">
    <property type="entry name" value="Polysacc_synth"/>
</dbReference>
<comment type="subcellular location">
    <subcellularLocation>
        <location evidence="1">Cell membrane</location>
        <topology evidence="1">Multi-pass membrane protein</topology>
    </subcellularLocation>
</comment>
<feature type="transmembrane region" description="Helical" evidence="6">
    <location>
        <begin position="429"/>
        <end position="451"/>
    </location>
</feature>
<accession>A0ABV3QP43</accession>
<dbReference type="InterPro" id="IPR050833">
    <property type="entry name" value="Poly_Biosynth_Transport"/>
</dbReference>
<feature type="transmembrane region" description="Helical" evidence="6">
    <location>
        <begin position="370"/>
        <end position="393"/>
    </location>
</feature>
<name>A0ABV3QP43_9GAMM</name>
<evidence type="ECO:0000313" key="7">
    <source>
        <dbReference type="EMBL" id="MEW9624249.1"/>
    </source>
</evidence>
<sequence length="503" mass="53471">MRLAWNMAAAMANSTVVVLVSLIALPFYVRFLGMEAYGLIGFYATLQTVLLALDLGLAPTVSREIAHGAETGQQRRSASLLRTLGVVYVSVAVVIVALIALIAPWIGADWLHAKTLSESTVTQAVTLMGVNLACRWPISLYQGALIGAHRLAHSAATSMATNICAAITTIAVLAWGARSIQAFFVVQAAFGLLQVLVLRGLAWRAVGEFGAPYDFGDLRRVWHFSAWMGGVVIAGLLVSQFDKVVLSRVVTLESFAHYMLAALLVSGLQVLTTPAFNTLFPKFSALIAKGDRSSLEYLYITASRLFSTSLFALAFAVVFQTEPMVTIWLGDAKVAADVAPLAAWLAVGSALNGIMVFPYCLQLAAGKPKLAFLIAAGLLVITVPMVIALAIKYGAIGGAVSWAILNALYLFIGTWLTGREVMGFAGWLWLKRSVSIPLIATFAPALLGAWVCRTLAVAPWMSLGCGVIAASTGIVLGFAGSFSSGELRRVVDMAIGRRTPVGR</sequence>
<feature type="transmembrane region" description="Helical" evidence="6">
    <location>
        <begin position="159"/>
        <end position="177"/>
    </location>
</feature>
<comment type="caution">
    <text evidence="7">The sequence shown here is derived from an EMBL/GenBank/DDBJ whole genome shotgun (WGS) entry which is preliminary data.</text>
</comment>
<dbReference type="EMBL" id="JBFOHL010000006">
    <property type="protein sequence ID" value="MEW9624249.1"/>
    <property type="molecule type" value="Genomic_DNA"/>
</dbReference>
<evidence type="ECO:0000256" key="5">
    <source>
        <dbReference type="ARBA" id="ARBA00023136"/>
    </source>
</evidence>
<dbReference type="Proteomes" id="UP001556170">
    <property type="component" value="Unassembled WGS sequence"/>
</dbReference>
<keyword evidence="3 6" id="KW-0812">Transmembrane</keyword>
<feature type="transmembrane region" description="Helical" evidence="6">
    <location>
        <begin position="341"/>
        <end position="361"/>
    </location>
</feature>
<keyword evidence="4 6" id="KW-1133">Transmembrane helix</keyword>
<feature type="transmembrane region" description="Helical" evidence="6">
    <location>
        <begin position="40"/>
        <end position="62"/>
    </location>
</feature>
<feature type="transmembrane region" description="Helical" evidence="6">
    <location>
        <begin position="221"/>
        <end position="238"/>
    </location>
</feature>
<evidence type="ECO:0000256" key="3">
    <source>
        <dbReference type="ARBA" id="ARBA00022692"/>
    </source>
</evidence>